<dbReference type="Gene3D" id="3.30.730.10">
    <property type="entry name" value="AP2/ERF domain"/>
    <property type="match status" value="1"/>
</dbReference>
<evidence type="ECO:0000256" key="6">
    <source>
        <dbReference type="ARBA" id="ARBA00023242"/>
    </source>
</evidence>
<dbReference type="GO" id="GO:0006952">
    <property type="term" value="P:defense response"/>
    <property type="evidence" value="ECO:0007669"/>
    <property type="project" value="UniProtKB-KW"/>
</dbReference>
<evidence type="ECO:0000313" key="9">
    <source>
        <dbReference type="Proteomes" id="UP001188597"/>
    </source>
</evidence>
<reference evidence="8" key="1">
    <citation type="submission" date="2022-12" db="EMBL/GenBank/DDBJ databases">
        <title>Draft genome assemblies for two species of Escallonia (Escalloniales).</title>
        <authorList>
            <person name="Chanderbali A."/>
            <person name="Dervinis C."/>
            <person name="Anghel I."/>
            <person name="Soltis D."/>
            <person name="Soltis P."/>
            <person name="Zapata F."/>
        </authorList>
    </citation>
    <scope>NUCLEOTIDE SEQUENCE</scope>
    <source>
        <strain evidence="8">UCBG64.0493</strain>
        <tissue evidence="8">Leaf</tissue>
    </source>
</reference>
<evidence type="ECO:0000256" key="3">
    <source>
        <dbReference type="ARBA" id="ARBA00023015"/>
    </source>
</evidence>
<dbReference type="SMART" id="SM00380">
    <property type="entry name" value="AP2"/>
    <property type="match status" value="1"/>
</dbReference>
<dbReference type="AlphaFoldDB" id="A0AA88V756"/>
<sequence length="145" mass="16247">MIKDKSKMEKRYTGVRKRPWGKYAAEIRDSTRHGKRVWLGTFNSAEEATLAYDQAAFSTRGCSALLNFSAERVQKSLPCINYCYDGGSSPPEALKEANKMRRIANSRISKTMKIKKKEIVDRSVSVFEDLGADLLQELLSSSSGS</sequence>
<evidence type="ECO:0000259" key="7">
    <source>
        <dbReference type="PROSITE" id="PS51032"/>
    </source>
</evidence>
<dbReference type="GO" id="GO:0003700">
    <property type="term" value="F:DNA-binding transcription factor activity"/>
    <property type="evidence" value="ECO:0007669"/>
    <property type="project" value="InterPro"/>
</dbReference>
<gene>
    <name evidence="8" type="ORF">RJ639_020604</name>
</gene>
<dbReference type="InterPro" id="IPR001471">
    <property type="entry name" value="AP2/ERF_dom"/>
</dbReference>
<dbReference type="GO" id="GO:0005634">
    <property type="term" value="C:nucleus"/>
    <property type="evidence" value="ECO:0007669"/>
    <property type="project" value="UniProtKB-SubCell"/>
</dbReference>
<evidence type="ECO:0000313" key="8">
    <source>
        <dbReference type="EMBL" id="KAK3002543.1"/>
    </source>
</evidence>
<organism evidence="8 9">
    <name type="scientific">Escallonia herrerae</name>
    <dbReference type="NCBI Taxonomy" id="1293975"/>
    <lineage>
        <taxon>Eukaryota</taxon>
        <taxon>Viridiplantae</taxon>
        <taxon>Streptophyta</taxon>
        <taxon>Embryophyta</taxon>
        <taxon>Tracheophyta</taxon>
        <taxon>Spermatophyta</taxon>
        <taxon>Magnoliopsida</taxon>
        <taxon>eudicotyledons</taxon>
        <taxon>Gunneridae</taxon>
        <taxon>Pentapetalae</taxon>
        <taxon>asterids</taxon>
        <taxon>campanulids</taxon>
        <taxon>Escalloniales</taxon>
        <taxon>Escalloniaceae</taxon>
        <taxon>Escallonia</taxon>
    </lineage>
</organism>
<dbReference type="Proteomes" id="UP001188597">
    <property type="component" value="Unassembled WGS sequence"/>
</dbReference>
<evidence type="ECO:0000256" key="5">
    <source>
        <dbReference type="ARBA" id="ARBA00023163"/>
    </source>
</evidence>
<dbReference type="PRINTS" id="PR00367">
    <property type="entry name" value="ETHRSPELEMNT"/>
</dbReference>
<keyword evidence="3" id="KW-0805">Transcription regulation</keyword>
<dbReference type="InterPro" id="IPR036955">
    <property type="entry name" value="AP2/ERF_dom_sf"/>
</dbReference>
<dbReference type="InterPro" id="IPR044808">
    <property type="entry name" value="ERF_plant"/>
</dbReference>
<dbReference type="EMBL" id="JAVXUP010002570">
    <property type="protein sequence ID" value="KAK3002543.1"/>
    <property type="molecule type" value="Genomic_DNA"/>
</dbReference>
<comment type="subcellular location">
    <subcellularLocation>
        <location evidence="1">Nucleus</location>
    </subcellularLocation>
</comment>
<dbReference type="Pfam" id="PF00847">
    <property type="entry name" value="AP2"/>
    <property type="match status" value="1"/>
</dbReference>
<evidence type="ECO:0000256" key="1">
    <source>
        <dbReference type="ARBA" id="ARBA00004123"/>
    </source>
</evidence>
<comment type="caution">
    <text evidence="8">The sequence shown here is derived from an EMBL/GenBank/DDBJ whole genome shotgun (WGS) entry which is preliminary data.</text>
</comment>
<keyword evidence="9" id="KW-1185">Reference proteome</keyword>
<dbReference type="PROSITE" id="PS51032">
    <property type="entry name" value="AP2_ERF"/>
    <property type="match status" value="1"/>
</dbReference>
<keyword evidence="6" id="KW-0539">Nucleus</keyword>
<dbReference type="PANTHER" id="PTHR31190">
    <property type="entry name" value="DNA-BINDING DOMAIN"/>
    <property type="match status" value="1"/>
</dbReference>
<evidence type="ECO:0000256" key="2">
    <source>
        <dbReference type="ARBA" id="ARBA00022821"/>
    </source>
</evidence>
<dbReference type="FunFam" id="3.30.730.10:FF:000001">
    <property type="entry name" value="Ethylene-responsive transcription factor 2"/>
    <property type="match status" value="1"/>
</dbReference>
<feature type="domain" description="AP2/ERF" evidence="7">
    <location>
        <begin position="11"/>
        <end position="69"/>
    </location>
</feature>
<protein>
    <recommendedName>
        <fullName evidence="7">AP2/ERF domain-containing protein</fullName>
    </recommendedName>
</protein>
<dbReference type="CDD" id="cd00018">
    <property type="entry name" value="AP2"/>
    <property type="match status" value="1"/>
</dbReference>
<name>A0AA88V756_9ASTE</name>
<dbReference type="InterPro" id="IPR016177">
    <property type="entry name" value="DNA-bd_dom_sf"/>
</dbReference>
<proteinExistence type="predicted"/>
<keyword evidence="4" id="KW-0238">DNA-binding</keyword>
<dbReference type="GO" id="GO:0003677">
    <property type="term" value="F:DNA binding"/>
    <property type="evidence" value="ECO:0007669"/>
    <property type="project" value="UniProtKB-KW"/>
</dbReference>
<dbReference type="PANTHER" id="PTHR31190:SF72">
    <property type="entry name" value="AP2 DOMAIN CONTAINING PROTEIN, EXPRESSED"/>
    <property type="match status" value="1"/>
</dbReference>
<dbReference type="SUPFAM" id="SSF54171">
    <property type="entry name" value="DNA-binding domain"/>
    <property type="match status" value="1"/>
</dbReference>
<evidence type="ECO:0000256" key="4">
    <source>
        <dbReference type="ARBA" id="ARBA00023125"/>
    </source>
</evidence>
<dbReference type="GO" id="GO:0009873">
    <property type="term" value="P:ethylene-activated signaling pathway"/>
    <property type="evidence" value="ECO:0007669"/>
    <property type="project" value="InterPro"/>
</dbReference>
<keyword evidence="5" id="KW-0804">Transcription</keyword>
<accession>A0AA88V756</accession>
<keyword evidence="2" id="KW-0611">Plant defense</keyword>